<name>A0ABT5HW85_9CAUL</name>
<dbReference type="EMBL" id="JAQQKX010000011">
    <property type="protein sequence ID" value="MDC7684330.1"/>
    <property type="molecule type" value="Genomic_DNA"/>
</dbReference>
<dbReference type="RefSeq" id="WP_272748803.1">
    <property type="nucleotide sequence ID" value="NZ_JAQQKX010000011.1"/>
</dbReference>
<reference evidence="1 2" key="1">
    <citation type="submission" date="2023-01" db="EMBL/GenBank/DDBJ databases">
        <title>Novel species of the genus Asticcacaulis isolated from rivers.</title>
        <authorList>
            <person name="Lu H."/>
        </authorList>
    </citation>
    <scope>NUCLEOTIDE SEQUENCE [LARGE SCALE GENOMIC DNA]</scope>
    <source>
        <strain evidence="1 2">BYS171W</strain>
    </source>
</reference>
<evidence type="ECO:0000313" key="1">
    <source>
        <dbReference type="EMBL" id="MDC7684330.1"/>
    </source>
</evidence>
<gene>
    <name evidence="1" type="ORF">PQU92_13665</name>
</gene>
<proteinExistence type="predicted"/>
<accession>A0ABT5HW85</accession>
<keyword evidence="2" id="KW-1185">Reference proteome</keyword>
<protein>
    <submittedName>
        <fullName evidence="1">Uncharacterized protein</fullName>
    </submittedName>
</protein>
<comment type="caution">
    <text evidence="1">The sequence shown here is derived from an EMBL/GenBank/DDBJ whole genome shotgun (WGS) entry which is preliminary data.</text>
</comment>
<dbReference type="Proteomes" id="UP001214854">
    <property type="component" value="Unassembled WGS sequence"/>
</dbReference>
<organism evidence="1 2">
    <name type="scientific">Asticcacaulis aquaticus</name>
    <dbReference type="NCBI Taxonomy" id="2984212"/>
    <lineage>
        <taxon>Bacteria</taxon>
        <taxon>Pseudomonadati</taxon>
        <taxon>Pseudomonadota</taxon>
        <taxon>Alphaproteobacteria</taxon>
        <taxon>Caulobacterales</taxon>
        <taxon>Caulobacteraceae</taxon>
        <taxon>Asticcacaulis</taxon>
    </lineage>
</organism>
<sequence>MSSKTVWGLGLLLLAGGGAVSLYKMLPPLEASLTERVDTALKSEGIDDVNARVDGLNVHLSLKAGATPPSATARLAQAAAAVRALQPELPDTIKAYAPRGEGYLYGPALDVVTDTTQKPISIAVGKVDHALSDL</sequence>
<evidence type="ECO:0000313" key="2">
    <source>
        <dbReference type="Proteomes" id="UP001214854"/>
    </source>
</evidence>